<evidence type="ECO:0000313" key="3">
    <source>
        <dbReference type="Proteomes" id="UP000320338"/>
    </source>
</evidence>
<name>A0A4Y3WT58_9PSEU</name>
<feature type="transmembrane region" description="Helical" evidence="1">
    <location>
        <begin position="348"/>
        <end position="368"/>
    </location>
</feature>
<gene>
    <name evidence="2" type="ORF">PHY01_43450</name>
</gene>
<evidence type="ECO:0000313" key="2">
    <source>
        <dbReference type="EMBL" id="GEC22062.1"/>
    </source>
</evidence>
<keyword evidence="3" id="KW-1185">Reference proteome</keyword>
<feature type="transmembrane region" description="Helical" evidence="1">
    <location>
        <begin position="239"/>
        <end position="262"/>
    </location>
</feature>
<dbReference type="Proteomes" id="UP000320338">
    <property type="component" value="Unassembled WGS sequence"/>
</dbReference>
<accession>A0A4Y3WT58</accession>
<proteinExistence type="predicted"/>
<feature type="transmembrane region" description="Helical" evidence="1">
    <location>
        <begin position="82"/>
        <end position="101"/>
    </location>
</feature>
<feature type="transmembrane region" description="Helical" evidence="1">
    <location>
        <begin position="138"/>
        <end position="159"/>
    </location>
</feature>
<feature type="transmembrane region" description="Helical" evidence="1">
    <location>
        <begin position="283"/>
        <end position="306"/>
    </location>
</feature>
<evidence type="ECO:0008006" key="4">
    <source>
        <dbReference type="Google" id="ProtNLM"/>
    </source>
</evidence>
<feature type="transmembrane region" description="Helical" evidence="1">
    <location>
        <begin position="204"/>
        <end position="227"/>
    </location>
</feature>
<feature type="transmembrane region" description="Helical" evidence="1">
    <location>
        <begin position="107"/>
        <end position="126"/>
    </location>
</feature>
<reference evidence="2 3" key="1">
    <citation type="submission" date="2019-06" db="EMBL/GenBank/DDBJ databases">
        <title>Whole genome shotgun sequence of Pseudonocardia hydrocarbonoxydans NBRC 14498.</title>
        <authorList>
            <person name="Hosoyama A."/>
            <person name="Uohara A."/>
            <person name="Ohji S."/>
            <person name="Ichikawa N."/>
        </authorList>
    </citation>
    <scope>NUCLEOTIDE SEQUENCE [LARGE SCALE GENOMIC DNA]</scope>
    <source>
        <strain evidence="2 3">NBRC 14498</strain>
    </source>
</reference>
<feature type="transmembrane region" description="Helical" evidence="1">
    <location>
        <begin position="318"/>
        <end position="336"/>
    </location>
</feature>
<feature type="transmembrane region" description="Helical" evidence="1">
    <location>
        <begin position="165"/>
        <end position="183"/>
    </location>
</feature>
<dbReference type="RefSeq" id="WP_170183920.1">
    <property type="nucleotide sequence ID" value="NZ_BAAARZ010000013.1"/>
</dbReference>
<dbReference type="EMBL" id="BJNG01000039">
    <property type="protein sequence ID" value="GEC22062.1"/>
    <property type="molecule type" value="Genomic_DNA"/>
</dbReference>
<feature type="transmembrane region" description="Helical" evidence="1">
    <location>
        <begin position="374"/>
        <end position="393"/>
    </location>
</feature>
<protein>
    <recommendedName>
        <fullName evidence="4">Polysaccharide biosynthesis protein C-terminal domain-containing protein</fullName>
    </recommendedName>
</protein>
<sequence length="401" mass="40041">MQVAGSQIALAASNYLVLAIAARHLDAAGVAVLSSYYLLINTVGRGLFAAVELETTRAVAAALAAGRDDGAARSAALSDTGLLLAGALILLGVSSPLLLAVTGSGTATVALLAVGAVAMAASYLLRGPLAGAGRYSRYAATFWIEAGVGLAAAGALVLLNSTSSSAWIAVLALAPLVSAAVLVRPGVRGGGSLSADPGRRRTTVLWSAALLLAGQGLWNLAPVLVTARLATDPEVATGFFYVAVLLRAPVLLFPAVQALLLPAFTTMTGTGNYSAVRTTSRRLGLVIAGGGVVWIMIAVLVVPTMAHLVFAATTVPPTWVLVVLALSTVAGAAAQIGQTHLLALGRAAEAASGWILGLTVLIAVGLLAAPPIAAASLGQLVGAGAVLVLLSLVRRRSPAVP</sequence>
<organism evidence="2 3">
    <name type="scientific">Pseudonocardia hydrocarbonoxydans</name>
    <dbReference type="NCBI Taxonomy" id="76726"/>
    <lineage>
        <taxon>Bacteria</taxon>
        <taxon>Bacillati</taxon>
        <taxon>Actinomycetota</taxon>
        <taxon>Actinomycetes</taxon>
        <taxon>Pseudonocardiales</taxon>
        <taxon>Pseudonocardiaceae</taxon>
        <taxon>Pseudonocardia</taxon>
    </lineage>
</organism>
<comment type="caution">
    <text evidence="2">The sequence shown here is derived from an EMBL/GenBank/DDBJ whole genome shotgun (WGS) entry which is preliminary data.</text>
</comment>
<keyword evidence="1" id="KW-0472">Membrane</keyword>
<keyword evidence="1" id="KW-1133">Transmembrane helix</keyword>
<keyword evidence="1" id="KW-0812">Transmembrane</keyword>
<dbReference type="AlphaFoldDB" id="A0A4Y3WT58"/>
<evidence type="ECO:0000256" key="1">
    <source>
        <dbReference type="SAM" id="Phobius"/>
    </source>
</evidence>